<keyword evidence="3 6" id="KW-0812">Transmembrane</keyword>
<dbReference type="InterPro" id="IPR004477">
    <property type="entry name" value="ComEC_N"/>
</dbReference>
<comment type="caution">
    <text evidence="9">The sequence shown here is derived from an EMBL/GenBank/DDBJ whole genome shotgun (WGS) entry which is preliminary data.</text>
</comment>
<dbReference type="InterPro" id="IPR052159">
    <property type="entry name" value="Competence_DNA_uptake"/>
</dbReference>
<feature type="transmembrane region" description="Helical" evidence="6">
    <location>
        <begin position="411"/>
        <end position="430"/>
    </location>
</feature>
<dbReference type="CDD" id="cd07731">
    <property type="entry name" value="ComA-like_MBL-fold"/>
    <property type="match status" value="1"/>
</dbReference>
<evidence type="ECO:0000256" key="1">
    <source>
        <dbReference type="ARBA" id="ARBA00004651"/>
    </source>
</evidence>
<dbReference type="Pfam" id="PF03772">
    <property type="entry name" value="Competence"/>
    <property type="match status" value="1"/>
</dbReference>
<dbReference type="InterPro" id="IPR001279">
    <property type="entry name" value="Metallo-B-lactamas"/>
</dbReference>
<comment type="subcellular location">
    <subcellularLocation>
        <location evidence="1">Cell membrane</location>
        <topology evidence="1">Multi-pass membrane protein</topology>
    </subcellularLocation>
</comment>
<dbReference type="RefSeq" id="WP_214831889.1">
    <property type="nucleotide sequence ID" value="NZ_CP183077.1"/>
</dbReference>
<evidence type="ECO:0000256" key="4">
    <source>
        <dbReference type="ARBA" id="ARBA00022989"/>
    </source>
</evidence>
<dbReference type="Pfam" id="PF00753">
    <property type="entry name" value="Lactamase_B"/>
    <property type="match status" value="1"/>
</dbReference>
<evidence type="ECO:0000313" key="10">
    <source>
        <dbReference type="Proteomes" id="UP001230807"/>
    </source>
</evidence>
<reference evidence="9 10" key="1">
    <citation type="submission" date="2023-06" db="EMBL/GenBank/DDBJ databases">
        <title>Influencing factors and mechanism of Cr(VI) reduction by facultative anaerobic Exiguobacterium sp. PY14.</title>
        <authorList>
            <person name="Zou L."/>
        </authorList>
    </citation>
    <scope>NUCLEOTIDE SEQUENCE [LARGE SCALE GENOMIC DNA]</scope>
    <source>
        <strain evidence="9 10">PY14</strain>
    </source>
</reference>
<evidence type="ECO:0000259" key="8">
    <source>
        <dbReference type="Pfam" id="PF03772"/>
    </source>
</evidence>
<keyword evidence="5 6" id="KW-0472">Membrane</keyword>
<feature type="transmembrane region" description="Helical" evidence="6">
    <location>
        <begin position="207"/>
        <end position="228"/>
    </location>
</feature>
<feature type="transmembrane region" description="Helical" evidence="6">
    <location>
        <begin position="286"/>
        <end position="303"/>
    </location>
</feature>
<dbReference type="NCBIfam" id="TIGR00360">
    <property type="entry name" value="ComEC_N-term"/>
    <property type="match status" value="1"/>
</dbReference>
<feature type="transmembrane region" description="Helical" evidence="6">
    <location>
        <begin position="323"/>
        <end position="343"/>
    </location>
</feature>
<dbReference type="InterPro" id="IPR036866">
    <property type="entry name" value="RibonucZ/Hydroxyglut_hydro"/>
</dbReference>
<dbReference type="PANTHER" id="PTHR30619:SF7">
    <property type="entry name" value="BETA-LACTAMASE DOMAIN PROTEIN"/>
    <property type="match status" value="1"/>
</dbReference>
<proteinExistence type="predicted"/>
<feature type="transmembrane region" description="Helical" evidence="6">
    <location>
        <begin position="437"/>
        <end position="455"/>
    </location>
</feature>
<organism evidence="9 10">
    <name type="scientific">Exiguobacterium mexicanum</name>
    <dbReference type="NCBI Taxonomy" id="340146"/>
    <lineage>
        <taxon>Bacteria</taxon>
        <taxon>Bacillati</taxon>
        <taxon>Bacillota</taxon>
        <taxon>Bacilli</taxon>
        <taxon>Bacillales</taxon>
        <taxon>Bacillales Family XII. Incertae Sedis</taxon>
        <taxon>Exiguobacterium</taxon>
    </lineage>
</organism>
<keyword evidence="2" id="KW-1003">Cell membrane</keyword>
<evidence type="ECO:0000313" key="9">
    <source>
        <dbReference type="EMBL" id="MDL5378049.1"/>
    </source>
</evidence>
<keyword evidence="10" id="KW-1185">Reference proteome</keyword>
<dbReference type="EMBL" id="JASWER010000015">
    <property type="protein sequence ID" value="MDL5378049.1"/>
    <property type="molecule type" value="Genomic_DNA"/>
</dbReference>
<dbReference type="Gene3D" id="3.60.15.10">
    <property type="entry name" value="Ribonuclease Z/Hydroxyacylglutathione hydrolase-like"/>
    <property type="match status" value="1"/>
</dbReference>
<feature type="transmembrane region" description="Helical" evidence="6">
    <location>
        <begin position="240"/>
        <end position="257"/>
    </location>
</feature>
<gene>
    <name evidence="9" type="ORF">QR695_13655</name>
</gene>
<feature type="transmembrane region" description="Helical" evidence="6">
    <location>
        <begin position="6"/>
        <end position="32"/>
    </location>
</feature>
<evidence type="ECO:0000259" key="7">
    <source>
        <dbReference type="Pfam" id="PF00753"/>
    </source>
</evidence>
<dbReference type="Proteomes" id="UP001230807">
    <property type="component" value="Unassembled WGS sequence"/>
</dbReference>
<keyword evidence="4 6" id="KW-1133">Transmembrane helix</keyword>
<sequence>MPLYPLLPISLFIAGIHGSVALCLMLSVAIAFTWRGQSVYAHVGAVLLVLFVFVRSDAEPLPAEDGPSLFAIESRRDNGQSARLYGQIDEKKGVLTGRDLSLGRPGETCLVTFTQIPFAPLRNTGGFDEAAWAYGAGLAFKGSDVAIEACRPSDGMSGRMLRWKERQLARIETTYRPDVALYMEALLFGESRLLDEDTSFSYRVTGLLHLLVISGSHIALLVLGLRWTTRPLPLRRETKTMLILVVVTLFGWLTGFSPPVARAVLVADVLLGLSLFGYRVRDPIRLLSWCAAFLLVLQPYLLWNLGFQLTVAMTLFLLVTRSIWTGPFGLAVYAQWFGLILLWPVQPIISVLAPVYNVVGAFLISWIVIPLALFAYIVPTAEPLLHPILDGLNGTFALHHDWRPWLPLHEFTFWHALGLAVVLWGGLMLLEWKRWSGWGLAVIALLLMHGVLEWVEEPRVTFLDVGQGDAVVVEYGEVTGVIDVGGVFQDPKESKRSTYDPGADVVAPYIWKRGETRLNFLLLTHADHDHVGGLSGLLSSIEVDEVWLSAEVADQGKRDELLAELETYQVPIRLLSSGDRPYPWMWIVAPDEAGEDENANSVSLFMQVGALTYLLTGDLPDTREDMIPTVDVDVFKLGHHGSNTSSSEALLNRINPEWIIISVGRNNRYGHPHLDTLQRLEGKRVLRTDEDGMVICERNRCRGIVTKAVPP</sequence>
<dbReference type="InterPro" id="IPR035681">
    <property type="entry name" value="ComA-like_MBL"/>
</dbReference>
<feature type="domain" description="ComEC/Rec2-related protein" evidence="8">
    <location>
        <begin position="186"/>
        <end position="430"/>
    </location>
</feature>
<evidence type="ECO:0000256" key="5">
    <source>
        <dbReference type="ARBA" id="ARBA00023136"/>
    </source>
</evidence>
<feature type="transmembrane region" description="Helical" evidence="6">
    <location>
        <begin position="355"/>
        <end position="378"/>
    </location>
</feature>
<feature type="domain" description="Metallo-beta-lactamase" evidence="7">
    <location>
        <begin position="464"/>
        <end position="655"/>
    </location>
</feature>
<name>A0ABT7MS65_9BACL</name>
<protein>
    <submittedName>
        <fullName evidence="9">ComEC/Rec2 family competence protein</fullName>
    </submittedName>
</protein>
<evidence type="ECO:0000256" key="2">
    <source>
        <dbReference type="ARBA" id="ARBA00022475"/>
    </source>
</evidence>
<evidence type="ECO:0000256" key="3">
    <source>
        <dbReference type="ARBA" id="ARBA00022692"/>
    </source>
</evidence>
<evidence type="ECO:0000256" key="6">
    <source>
        <dbReference type="SAM" id="Phobius"/>
    </source>
</evidence>
<dbReference type="SUPFAM" id="SSF56281">
    <property type="entry name" value="Metallo-hydrolase/oxidoreductase"/>
    <property type="match status" value="1"/>
</dbReference>
<accession>A0ABT7MS65</accession>
<dbReference type="PANTHER" id="PTHR30619">
    <property type="entry name" value="DNA INTERNALIZATION/COMPETENCE PROTEIN COMEC/REC2"/>
    <property type="match status" value="1"/>
</dbReference>